<keyword evidence="4" id="KW-1185">Reference proteome</keyword>
<feature type="chain" id="PRO_5047198294" evidence="1">
    <location>
        <begin position="34"/>
        <end position="399"/>
    </location>
</feature>
<name>A0ABN1P9C9_9ACTN</name>
<evidence type="ECO:0000313" key="4">
    <source>
        <dbReference type="Proteomes" id="UP001501578"/>
    </source>
</evidence>
<accession>A0ABN1P9C9</accession>
<reference evidence="3 4" key="1">
    <citation type="journal article" date="2019" name="Int. J. Syst. Evol. Microbiol.">
        <title>The Global Catalogue of Microorganisms (GCM) 10K type strain sequencing project: providing services to taxonomists for standard genome sequencing and annotation.</title>
        <authorList>
            <consortium name="The Broad Institute Genomics Platform"/>
            <consortium name="The Broad Institute Genome Sequencing Center for Infectious Disease"/>
            <person name="Wu L."/>
            <person name="Ma J."/>
        </authorList>
    </citation>
    <scope>NUCLEOTIDE SEQUENCE [LARGE SCALE GENOMIC DNA]</scope>
    <source>
        <strain evidence="3 4">JCM 11136</strain>
    </source>
</reference>
<organism evidence="3 4">
    <name type="scientific">Nonomuraea longicatena</name>
    <dbReference type="NCBI Taxonomy" id="83682"/>
    <lineage>
        <taxon>Bacteria</taxon>
        <taxon>Bacillati</taxon>
        <taxon>Actinomycetota</taxon>
        <taxon>Actinomycetes</taxon>
        <taxon>Streptosporangiales</taxon>
        <taxon>Streptosporangiaceae</taxon>
        <taxon>Nonomuraea</taxon>
    </lineage>
</organism>
<feature type="domain" description="Phytase-like" evidence="2">
    <location>
        <begin position="71"/>
        <end position="381"/>
    </location>
</feature>
<comment type="caution">
    <text evidence="3">The sequence shown here is derived from an EMBL/GenBank/DDBJ whole genome shotgun (WGS) entry which is preliminary data.</text>
</comment>
<evidence type="ECO:0000259" key="2">
    <source>
        <dbReference type="Pfam" id="PF13449"/>
    </source>
</evidence>
<proteinExistence type="predicted"/>
<dbReference type="EMBL" id="BAAAHQ010000011">
    <property type="protein sequence ID" value="GAA0924790.1"/>
    <property type="molecule type" value="Genomic_DNA"/>
</dbReference>
<dbReference type="Proteomes" id="UP001501578">
    <property type="component" value="Unassembled WGS sequence"/>
</dbReference>
<sequence length="399" mass="44340">MIPIRFLEEENRVRKTRKTTKIAVAFAAAIAFAAVDAGSSAAAPEPESRGIRVTRFLGEQRLPHRTLFEGTTVGGLSGLDRDPRTGTWYLISDDRWRYNPARFYTGQLDIDPATGAFTGVRLTGVTTLRRPDGSAYPAYGQADAADPETIRYDPHRRALLWGHEGDRPDAERPNIPLSQLFLRWTSTGGRHLGEVPVPRNLHLTTTDKGPRRNFGFEGLAFAPHRIAAVIEGPRHEDGRPPTVERGAPTRITVWDRSGRVLGQYAYQIDKLPAAPIPPTGTTDSGVSEILAVDDHRYLVLERSWIEGVNYRVKLYEIDLRGASNILSRDSLSSGRPYRAVSKRLVLDLDSPAPTQNLESLSWGPRLRTGECTLVIGSDDNFDEREVTQFQAYAVRGCRS</sequence>
<protein>
    <submittedName>
        <fullName evidence="3">Esterase-like activity of phytase family protein</fullName>
    </submittedName>
</protein>
<evidence type="ECO:0000313" key="3">
    <source>
        <dbReference type="EMBL" id="GAA0924790.1"/>
    </source>
</evidence>
<evidence type="ECO:0000256" key="1">
    <source>
        <dbReference type="SAM" id="SignalP"/>
    </source>
</evidence>
<dbReference type="InterPro" id="IPR027372">
    <property type="entry name" value="Phytase-like_dom"/>
</dbReference>
<keyword evidence="1" id="KW-0732">Signal</keyword>
<feature type="signal peptide" evidence="1">
    <location>
        <begin position="1"/>
        <end position="33"/>
    </location>
</feature>
<dbReference type="Pfam" id="PF13449">
    <property type="entry name" value="Phytase-like"/>
    <property type="match status" value="1"/>
</dbReference>
<gene>
    <name evidence="3" type="ORF">GCM10009560_25810</name>
</gene>